<dbReference type="Pfam" id="PF02826">
    <property type="entry name" value="2-Hacid_dh_C"/>
    <property type="match status" value="1"/>
</dbReference>
<dbReference type="InterPro" id="IPR036291">
    <property type="entry name" value="NAD(P)-bd_dom_sf"/>
</dbReference>
<protein>
    <recommendedName>
        <fullName evidence="6">D-3-phosphoglycerate dehydrogenase</fullName>
        <ecNumber evidence="4">1.1.1.399</ecNumber>
        <ecNumber evidence="5">1.1.1.95</ecNumber>
    </recommendedName>
    <alternativeName>
        <fullName evidence="9">2-oxoglutarate reductase</fullName>
    </alternativeName>
</protein>
<reference evidence="14" key="1">
    <citation type="submission" date="2020-08" db="EMBL/GenBank/DDBJ databases">
        <title>Genome public.</title>
        <authorList>
            <person name="Liu C."/>
            <person name="Sun Q."/>
        </authorList>
    </citation>
    <scope>NUCLEOTIDE SEQUENCE</scope>
    <source>
        <strain evidence="14">BX15</strain>
    </source>
</reference>
<comment type="caution">
    <text evidence="14">The sequence shown here is derived from an EMBL/GenBank/DDBJ whole genome shotgun (WGS) entry which is preliminary data.</text>
</comment>
<organism evidence="14 15">
    <name type="scientific">Dysosmobacter segnis</name>
    <dbReference type="NCBI Taxonomy" id="2763042"/>
    <lineage>
        <taxon>Bacteria</taxon>
        <taxon>Bacillati</taxon>
        <taxon>Bacillota</taxon>
        <taxon>Clostridia</taxon>
        <taxon>Eubacteriales</taxon>
        <taxon>Oscillospiraceae</taxon>
        <taxon>Dysosmobacter</taxon>
    </lineage>
</organism>
<dbReference type="InterPro" id="IPR002912">
    <property type="entry name" value="ACT_dom"/>
</dbReference>
<dbReference type="InterPro" id="IPR029753">
    <property type="entry name" value="D-isomer_DH_CS"/>
</dbReference>
<dbReference type="AlphaFoldDB" id="A0A923MG71"/>
<dbReference type="Proteomes" id="UP000620327">
    <property type="component" value="Unassembled WGS sequence"/>
</dbReference>
<evidence type="ECO:0000256" key="12">
    <source>
        <dbReference type="RuleBase" id="RU003719"/>
    </source>
</evidence>
<dbReference type="InterPro" id="IPR029752">
    <property type="entry name" value="D-isomer_DH_CS1"/>
</dbReference>
<evidence type="ECO:0000259" key="13">
    <source>
        <dbReference type="PROSITE" id="PS51671"/>
    </source>
</evidence>
<dbReference type="PANTHER" id="PTHR42938:SF47">
    <property type="entry name" value="HYDROXYPYRUVATE REDUCTASE"/>
    <property type="match status" value="1"/>
</dbReference>
<evidence type="ECO:0000256" key="8">
    <source>
        <dbReference type="ARBA" id="ARBA00023027"/>
    </source>
</evidence>
<dbReference type="Gene3D" id="3.30.70.260">
    <property type="match status" value="1"/>
</dbReference>
<gene>
    <name evidence="14" type="ORF">H8Z83_00680</name>
</gene>
<evidence type="ECO:0000256" key="9">
    <source>
        <dbReference type="ARBA" id="ARBA00030455"/>
    </source>
</evidence>
<dbReference type="InterPro" id="IPR045865">
    <property type="entry name" value="ACT-like_dom_sf"/>
</dbReference>
<feature type="domain" description="ACT" evidence="13">
    <location>
        <begin position="319"/>
        <end position="389"/>
    </location>
</feature>
<comment type="catalytic activity">
    <reaction evidence="10">
        <text>(R)-2-hydroxyglutarate + NAD(+) = 2-oxoglutarate + NADH + H(+)</text>
        <dbReference type="Rhea" id="RHEA:49612"/>
        <dbReference type="ChEBI" id="CHEBI:15378"/>
        <dbReference type="ChEBI" id="CHEBI:15801"/>
        <dbReference type="ChEBI" id="CHEBI:16810"/>
        <dbReference type="ChEBI" id="CHEBI:57540"/>
        <dbReference type="ChEBI" id="CHEBI:57945"/>
        <dbReference type="EC" id="1.1.1.399"/>
    </reaction>
</comment>
<dbReference type="InterPro" id="IPR006140">
    <property type="entry name" value="D-isomer_DH_NAD-bd"/>
</dbReference>
<evidence type="ECO:0000256" key="6">
    <source>
        <dbReference type="ARBA" id="ARBA00021582"/>
    </source>
</evidence>
<dbReference type="SUPFAM" id="SSF55021">
    <property type="entry name" value="ACT-like"/>
    <property type="match status" value="1"/>
</dbReference>
<accession>A0A923MG71</accession>
<evidence type="ECO:0000256" key="1">
    <source>
        <dbReference type="ARBA" id="ARBA00003800"/>
    </source>
</evidence>
<keyword evidence="15" id="KW-1185">Reference proteome</keyword>
<dbReference type="InterPro" id="IPR006139">
    <property type="entry name" value="D-isomer_2_OHA_DH_cat_dom"/>
</dbReference>
<evidence type="ECO:0000256" key="3">
    <source>
        <dbReference type="ARBA" id="ARBA00005854"/>
    </source>
</evidence>
<dbReference type="PROSITE" id="PS00671">
    <property type="entry name" value="D_2_HYDROXYACID_DH_3"/>
    <property type="match status" value="1"/>
</dbReference>
<dbReference type="GO" id="GO:0004617">
    <property type="term" value="F:phosphoglycerate dehydrogenase activity"/>
    <property type="evidence" value="ECO:0007669"/>
    <property type="project" value="UniProtKB-EC"/>
</dbReference>
<sequence length="389" mass="42213">MYRIQTMNKISPVGLNRFPSELYEVGDAVQDPQGILVRSAKLLDLEFNPSLLAIARAGVGVNNIPLDRCAAAGIPVFSTPGANANAVKELVICAMLMGSRDIPGAIRWVREQAASGVDVSTVVEKGKSAFIGPELYKKTLGIIGLGAIGSIVANTAISLGMDVYGYDPFLSVDTALRLDRHVHVVKDINDLYKRSDYITMHIHYTEKTAHMIDADAIAAMKRGVRVINLARGEIVDDEAMLTALDTGMVAAYITDFPNNRLLTAPHVIAMPHLGASTPESEQNCAAMAVDTLRDYLESGNIRSSVNLPEMTMDRSGVQRLCVLHKNVPGMLANITSLFGRDGVNVENLSNKSRGDYAYTMVDLGSKVGDNVIEDVRRTANVIRVRSLEW</sequence>
<proteinExistence type="inferred from homology"/>
<dbReference type="GO" id="GO:0051287">
    <property type="term" value="F:NAD binding"/>
    <property type="evidence" value="ECO:0007669"/>
    <property type="project" value="InterPro"/>
</dbReference>
<dbReference type="CDD" id="cd04901">
    <property type="entry name" value="ACT_3PGDH"/>
    <property type="match status" value="1"/>
</dbReference>
<dbReference type="EMBL" id="JACOQI010000001">
    <property type="protein sequence ID" value="MBC5768864.1"/>
    <property type="molecule type" value="Genomic_DNA"/>
</dbReference>
<evidence type="ECO:0000256" key="7">
    <source>
        <dbReference type="ARBA" id="ARBA00023002"/>
    </source>
</evidence>
<evidence type="ECO:0000256" key="11">
    <source>
        <dbReference type="ARBA" id="ARBA00048731"/>
    </source>
</evidence>
<dbReference type="PROSITE" id="PS51671">
    <property type="entry name" value="ACT"/>
    <property type="match status" value="1"/>
</dbReference>
<dbReference type="EC" id="1.1.1.399" evidence="4"/>
<evidence type="ECO:0000256" key="4">
    <source>
        <dbReference type="ARBA" id="ARBA00013001"/>
    </source>
</evidence>
<keyword evidence="7 12" id="KW-0560">Oxidoreductase</keyword>
<name>A0A923MG71_9FIRM</name>
<evidence type="ECO:0000313" key="15">
    <source>
        <dbReference type="Proteomes" id="UP000620327"/>
    </source>
</evidence>
<evidence type="ECO:0000256" key="10">
    <source>
        <dbReference type="ARBA" id="ARBA00048126"/>
    </source>
</evidence>
<dbReference type="Pfam" id="PF00389">
    <property type="entry name" value="2-Hacid_dh"/>
    <property type="match status" value="1"/>
</dbReference>
<dbReference type="SUPFAM" id="SSF51735">
    <property type="entry name" value="NAD(P)-binding Rossmann-fold domains"/>
    <property type="match status" value="1"/>
</dbReference>
<dbReference type="SUPFAM" id="SSF52283">
    <property type="entry name" value="Formate/glycerate dehydrogenase catalytic domain-like"/>
    <property type="match status" value="1"/>
</dbReference>
<evidence type="ECO:0000256" key="5">
    <source>
        <dbReference type="ARBA" id="ARBA00013143"/>
    </source>
</evidence>
<dbReference type="PROSITE" id="PS00065">
    <property type="entry name" value="D_2_HYDROXYACID_DH_1"/>
    <property type="match status" value="1"/>
</dbReference>
<dbReference type="CDD" id="cd12174">
    <property type="entry name" value="PGDH_like_3"/>
    <property type="match status" value="1"/>
</dbReference>
<dbReference type="RefSeq" id="WP_187013268.1">
    <property type="nucleotide sequence ID" value="NZ_JACOQI010000001.1"/>
</dbReference>
<dbReference type="EC" id="1.1.1.95" evidence="5"/>
<comment type="function">
    <text evidence="1">Catalyzes the reversible oxidation of 3-phospho-D-glycerate to 3-phosphonooxypyruvate, the first step of the phosphorylated L-serine biosynthesis pathway. Also catalyzes the reversible oxidation of 2-hydroxyglutarate to 2-oxoglutarate.</text>
</comment>
<comment type="similarity">
    <text evidence="3 12">Belongs to the D-isomer specific 2-hydroxyacid dehydrogenase family.</text>
</comment>
<comment type="catalytic activity">
    <reaction evidence="11">
        <text>(2R)-3-phosphoglycerate + NAD(+) = 3-phosphooxypyruvate + NADH + H(+)</text>
        <dbReference type="Rhea" id="RHEA:12641"/>
        <dbReference type="ChEBI" id="CHEBI:15378"/>
        <dbReference type="ChEBI" id="CHEBI:18110"/>
        <dbReference type="ChEBI" id="CHEBI:57540"/>
        <dbReference type="ChEBI" id="CHEBI:57945"/>
        <dbReference type="ChEBI" id="CHEBI:58272"/>
        <dbReference type="EC" id="1.1.1.95"/>
    </reaction>
</comment>
<evidence type="ECO:0000256" key="2">
    <source>
        <dbReference type="ARBA" id="ARBA00005216"/>
    </source>
</evidence>
<evidence type="ECO:0000313" key="14">
    <source>
        <dbReference type="EMBL" id="MBC5768864.1"/>
    </source>
</evidence>
<keyword evidence="8" id="KW-0520">NAD</keyword>
<comment type="pathway">
    <text evidence="2">Amino-acid biosynthesis; L-serine biosynthesis; L-serine from 3-phospho-D-glycerate: step 1/3.</text>
</comment>
<dbReference type="Gene3D" id="3.40.50.720">
    <property type="entry name" value="NAD(P)-binding Rossmann-like Domain"/>
    <property type="match status" value="2"/>
</dbReference>
<dbReference type="PANTHER" id="PTHR42938">
    <property type="entry name" value="FORMATE DEHYDROGENASE 1"/>
    <property type="match status" value="1"/>
</dbReference>